<dbReference type="InterPro" id="IPR011044">
    <property type="entry name" value="Quino_amine_DH_bsu"/>
</dbReference>
<dbReference type="OrthoDB" id="3802391at2"/>
<accession>A0A4R2J4E6</accession>
<proteinExistence type="predicted"/>
<sequence>MAVLTLAVLRASTDRPPDQAVPSTTPSEAINAIPDGRTGTAWPTAPGACGADTLLPIVSSAPPAEHTGIQVLLGGERLRLVDFDSGRARILPDAVVHPGEYAAVLAGDPITAYATTGSCNETAPYAMLRISVDHRVSVIRPLAPTEWALTDGNQVWIASFASDIDNPYGTIIPVAGGQRVRLPLGFYASAIVGDTIVGLMQPDPSISPTWLALVDARTGRLQVKLDQHVAPLAAGAGQVFWTSGCHDDASRCTLHGRLIDGGETRGFPLPGPACCGVVSPDGTRIAFLMERASPDSRFDGHPLPPMDLAIMQLDTGRLGIVPGIELPAKSQPGLAFVGRGDWLVIALDAGSHTRLLAWRPGLRQPYETNALPGLVHHPPTLVVTSH</sequence>
<gene>
    <name evidence="2" type="ORF">EV646_102249</name>
</gene>
<keyword evidence="3" id="KW-1185">Reference proteome</keyword>
<evidence type="ECO:0000313" key="3">
    <source>
        <dbReference type="Proteomes" id="UP000295573"/>
    </source>
</evidence>
<protein>
    <recommendedName>
        <fullName evidence="4">WD40 repeat protein</fullName>
    </recommendedName>
</protein>
<dbReference type="RefSeq" id="WP_132145319.1">
    <property type="nucleotide sequence ID" value="NZ_SLWR01000002.1"/>
</dbReference>
<name>A0A4R2J4E6_9ACTN</name>
<dbReference type="SUPFAM" id="SSF50969">
    <property type="entry name" value="YVTN repeat-like/Quinoprotein amine dehydrogenase"/>
    <property type="match status" value="1"/>
</dbReference>
<comment type="caution">
    <text evidence="2">The sequence shown here is derived from an EMBL/GenBank/DDBJ whole genome shotgun (WGS) entry which is preliminary data.</text>
</comment>
<evidence type="ECO:0000313" key="2">
    <source>
        <dbReference type="EMBL" id="TCO50175.1"/>
    </source>
</evidence>
<evidence type="ECO:0000256" key="1">
    <source>
        <dbReference type="SAM" id="MobiDB-lite"/>
    </source>
</evidence>
<feature type="region of interest" description="Disordered" evidence="1">
    <location>
        <begin position="13"/>
        <end position="38"/>
    </location>
</feature>
<dbReference type="Proteomes" id="UP000295573">
    <property type="component" value="Unassembled WGS sequence"/>
</dbReference>
<dbReference type="AlphaFoldDB" id="A0A4R2J4E6"/>
<evidence type="ECO:0008006" key="4">
    <source>
        <dbReference type="Google" id="ProtNLM"/>
    </source>
</evidence>
<organism evidence="2 3">
    <name type="scientific">Kribbella antiqua</name>
    <dbReference type="NCBI Taxonomy" id="2512217"/>
    <lineage>
        <taxon>Bacteria</taxon>
        <taxon>Bacillati</taxon>
        <taxon>Actinomycetota</taxon>
        <taxon>Actinomycetes</taxon>
        <taxon>Propionibacteriales</taxon>
        <taxon>Kribbellaceae</taxon>
        <taxon>Kribbella</taxon>
    </lineage>
</organism>
<reference evidence="2 3" key="1">
    <citation type="journal article" date="2015" name="Stand. Genomic Sci.">
        <title>Genomic Encyclopedia of Bacterial and Archaeal Type Strains, Phase III: the genomes of soil and plant-associated and newly described type strains.</title>
        <authorList>
            <person name="Whitman W.B."/>
            <person name="Woyke T."/>
            <person name="Klenk H.P."/>
            <person name="Zhou Y."/>
            <person name="Lilburn T.G."/>
            <person name="Beck B.J."/>
            <person name="De Vos P."/>
            <person name="Vandamme P."/>
            <person name="Eisen J.A."/>
            <person name="Garrity G."/>
            <person name="Hugenholtz P."/>
            <person name="Kyrpides N.C."/>
        </authorList>
    </citation>
    <scope>NUCLEOTIDE SEQUENCE [LARGE SCALE GENOMIC DNA]</scope>
    <source>
        <strain evidence="2 3">VKM Ac-2541</strain>
    </source>
</reference>
<dbReference type="EMBL" id="SLWR01000002">
    <property type="protein sequence ID" value="TCO50175.1"/>
    <property type="molecule type" value="Genomic_DNA"/>
</dbReference>